<keyword evidence="3" id="KW-1185">Reference proteome</keyword>
<evidence type="ECO:0000256" key="1">
    <source>
        <dbReference type="SAM" id="Phobius"/>
    </source>
</evidence>
<keyword evidence="1" id="KW-0812">Transmembrane</keyword>
<keyword evidence="1" id="KW-0472">Membrane</keyword>
<sequence>MKPFTDQLALTVIAPIDEAKRASLETILAAIEADVEANLIIPFKQLPGVHFARLVILPAFTDNQNRTTPAQLAYSCNFDTSLDVHLQEITSPATLAGFHRVFGCCTGYNASGSPEKAIRQFVHNHKQPIQTFYRGHRGMSVSQIQDENGVRTLIQEYLEQPQTANQTANQLKAGIDAYIARHKPGWRPTADVKLPHLAASAVKYVGIGLLVLLFVLIGWLLGWWGIVGFLLAVALGVLYLRYLEKKAIPLSEGDITFEDVEALTEREDLVVQNQLTHLIELQPGLFRRSLQRLALGALQLLATYTYNQGRLGDIGTIHFARWLLIDRGKRLLFFSNFDGSWENYLGDFVDRAAVGLTLAWSNTQEFPRTRFLILDGATDEERFKQWTRKHQILTQVWYSAYKGLTVKNIIQNHAIVRGIGQPMTPRQTADWLTLL</sequence>
<dbReference type="RefSeq" id="WP_171738624.1">
    <property type="nucleotide sequence ID" value="NZ_CP053435.1"/>
</dbReference>
<evidence type="ECO:0000313" key="3">
    <source>
        <dbReference type="Proteomes" id="UP000502756"/>
    </source>
</evidence>
<dbReference type="KEGG" id="stae:HNV11_05010"/>
<reference evidence="2 3" key="1">
    <citation type="submission" date="2020-05" db="EMBL/GenBank/DDBJ databases">
        <title>Genome sequencing of Spirosoma sp. TS118.</title>
        <authorList>
            <person name="Lee J.-H."/>
            <person name="Jeong S."/>
            <person name="Zhao L."/>
            <person name="Jung J.-H."/>
            <person name="Kim M.-K."/>
            <person name="Lim S."/>
        </authorList>
    </citation>
    <scope>NUCLEOTIDE SEQUENCE [LARGE SCALE GENOMIC DNA]</scope>
    <source>
        <strain evidence="2 3">TS118</strain>
    </source>
</reference>
<accession>A0A6M5Y5V4</accession>
<evidence type="ECO:0008006" key="4">
    <source>
        <dbReference type="Google" id="ProtNLM"/>
    </source>
</evidence>
<evidence type="ECO:0000313" key="2">
    <source>
        <dbReference type="EMBL" id="QJW88786.1"/>
    </source>
</evidence>
<feature type="transmembrane region" description="Helical" evidence="1">
    <location>
        <begin position="197"/>
        <end position="217"/>
    </location>
</feature>
<keyword evidence="1" id="KW-1133">Transmembrane helix</keyword>
<protein>
    <recommendedName>
        <fullName evidence="4">Peroxidase</fullName>
    </recommendedName>
</protein>
<proteinExistence type="predicted"/>
<dbReference type="Proteomes" id="UP000502756">
    <property type="component" value="Chromosome"/>
</dbReference>
<dbReference type="AlphaFoldDB" id="A0A6M5Y5V4"/>
<dbReference type="EMBL" id="CP053435">
    <property type="protein sequence ID" value="QJW88786.1"/>
    <property type="molecule type" value="Genomic_DNA"/>
</dbReference>
<name>A0A6M5Y5V4_9BACT</name>
<feature type="transmembrane region" description="Helical" evidence="1">
    <location>
        <begin position="223"/>
        <end position="242"/>
    </location>
</feature>
<organism evidence="2 3">
    <name type="scientific">Spirosoma taeanense</name>
    <dbReference type="NCBI Taxonomy" id="2735870"/>
    <lineage>
        <taxon>Bacteria</taxon>
        <taxon>Pseudomonadati</taxon>
        <taxon>Bacteroidota</taxon>
        <taxon>Cytophagia</taxon>
        <taxon>Cytophagales</taxon>
        <taxon>Cytophagaceae</taxon>
        <taxon>Spirosoma</taxon>
    </lineage>
</organism>
<gene>
    <name evidence="2" type="ORF">HNV11_05010</name>
</gene>